<name>A0A3D9UR61_9MICO</name>
<evidence type="ECO:0000256" key="2">
    <source>
        <dbReference type="SAM" id="Phobius"/>
    </source>
</evidence>
<dbReference type="EMBL" id="QTUA01000001">
    <property type="protein sequence ID" value="REF31839.1"/>
    <property type="molecule type" value="Genomic_DNA"/>
</dbReference>
<proteinExistence type="predicted"/>
<gene>
    <name evidence="3" type="ORF">DFJ65_2923</name>
</gene>
<feature type="region of interest" description="Disordered" evidence="1">
    <location>
        <begin position="1"/>
        <end position="36"/>
    </location>
</feature>
<dbReference type="AlphaFoldDB" id="A0A3D9UR61"/>
<accession>A0A3D9UR61</accession>
<feature type="transmembrane region" description="Helical" evidence="2">
    <location>
        <begin position="59"/>
        <end position="78"/>
    </location>
</feature>
<evidence type="ECO:0000313" key="3">
    <source>
        <dbReference type="EMBL" id="REF31839.1"/>
    </source>
</evidence>
<dbReference type="RefSeq" id="WP_115923625.1">
    <property type="nucleotide sequence ID" value="NZ_QTUA01000001.1"/>
</dbReference>
<feature type="transmembrane region" description="Helical" evidence="2">
    <location>
        <begin position="90"/>
        <end position="111"/>
    </location>
</feature>
<dbReference type="OrthoDB" id="5186135at2"/>
<keyword evidence="2" id="KW-0472">Membrane</keyword>
<reference evidence="3 4" key="1">
    <citation type="submission" date="2018-08" db="EMBL/GenBank/DDBJ databases">
        <title>Sequencing the genomes of 1000 actinobacteria strains.</title>
        <authorList>
            <person name="Klenk H.-P."/>
        </authorList>
    </citation>
    <scope>NUCLEOTIDE SEQUENCE [LARGE SCALE GENOMIC DNA]</scope>
    <source>
        <strain evidence="3 4">DSM 22967</strain>
    </source>
</reference>
<evidence type="ECO:0000256" key="1">
    <source>
        <dbReference type="SAM" id="MobiDB-lite"/>
    </source>
</evidence>
<evidence type="ECO:0000313" key="4">
    <source>
        <dbReference type="Proteomes" id="UP000256253"/>
    </source>
</evidence>
<protein>
    <submittedName>
        <fullName evidence="3">Uncharacterized protein</fullName>
    </submittedName>
</protein>
<dbReference type="Proteomes" id="UP000256253">
    <property type="component" value="Unassembled WGS sequence"/>
</dbReference>
<sequence length="137" mass="15171">MTQPTQPTQPPEGPQRVRITSSRRPTIRPSEHSLRDDIRNQTELGEVYVGGLMRAQLRLALRVILVGVFSLGGLPLLFHLVPATRRASVFGVPFAWLVLGLVVYPTAVLMARQYVRASERLEAEFTAVVTRGEGPGR</sequence>
<organism evidence="3 4">
    <name type="scientific">Calidifontibacter indicus</name>
    <dbReference type="NCBI Taxonomy" id="419650"/>
    <lineage>
        <taxon>Bacteria</taxon>
        <taxon>Bacillati</taxon>
        <taxon>Actinomycetota</taxon>
        <taxon>Actinomycetes</taxon>
        <taxon>Micrococcales</taxon>
        <taxon>Dermacoccaceae</taxon>
        <taxon>Calidifontibacter</taxon>
    </lineage>
</organism>
<keyword evidence="2" id="KW-0812">Transmembrane</keyword>
<keyword evidence="4" id="KW-1185">Reference proteome</keyword>
<comment type="caution">
    <text evidence="3">The sequence shown here is derived from an EMBL/GenBank/DDBJ whole genome shotgun (WGS) entry which is preliminary data.</text>
</comment>
<keyword evidence="2" id="KW-1133">Transmembrane helix</keyword>